<dbReference type="Proteomes" id="UP000037288">
    <property type="component" value="Unassembled WGS sequence"/>
</dbReference>
<reference evidence="5" key="1">
    <citation type="submission" date="2015-07" db="EMBL/GenBank/DDBJ databases">
        <title>Draft genome sequence of Streptomyces sp. CMAA 1322, a bacterium isolated from Caatinga biome, from dry forest semiarid of Brazil.</title>
        <authorList>
            <person name="Santos S.N."/>
            <person name="Gacesa R."/>
            <person name="Taketani R.G."/>
            <person name="Long P.F."/>
            <person name="Melo I.S."/>
        </authorList>
    </citation>
    <scope>NUCLEOTIDE SEQUENCE [LARGE SCALE GENOMIC DNA]</scope>
    <source>
        <strain evidence="5">CMAA 1322</strain>
    </source>
</reference>
<name>A0A0K9X9A8_9ACTN</name>
<dbReference type="InterPro" id="IPR012223">
    <property type="entry name" value="TEII"/>
</dbReference>
<dbReference type="EMBL" id="LFXA01000017">
    <property type="protein sequence ID" value="KNB49788.1"/>
    <property type="molecule type" value="Genomic_DNA"/>
</dbReference>
<sequence length="263" mass="28455">MTWIKRLPGDAVPRRQLVCFPHAGGTASFYRPWRAALPPDVELLVVQYPGREDRLTEPFAESMDELVAGVSAELPAELDLPFRFFGHSMGALVAYETTRQWERMGLPEPGHLVVSAQYAPDALPAGDIHLGTDDDVLAEAERLGGTGPEVRRTPELASLVAALVRADYQVLETYRPSDGEPVGVPLTALGAKDDPEVRPEDVAGWSAFTTGAFALRLFPGGHFYLRDDPRGPLSALSSPSPSSPSSSLSDTAEPATEERHVRS</sequence>
<dbReference type="RefSeq" id="WP_049718337.1">
    <property type="nucleotide sequence ID" value="NZ_LFXA01000017.1"/>
</dbReference>
<feature type="region of interest" description="Disordered" evidence="2">
    <location>
        <begin position="228"/>
        <end position="263"/>
    </location>
</feature>
<keyword evidence="5" id="KW-1185">Reference proteome</keyword>
<dbReference type="PANTHER" id="PTHR11487:SF0">
    <property type="entry name" value="S-ACYL FATTY ACID SYNTHASE THIOESTERASE, MEDIUM CHAIN"/>
    <property type="match status" value="1"/>
</dbReference>
<feature type="domain" description="Thioesterase" evidence="3">
    <location>
        <begin position="15"/>
        <end position="227"/>
    </location>
</feature>
<feature type="compositionally biased region" description="Low complexity" evidence="2">
    <location>
        <begin position="232"/>
        <end position="249"/>
    </location>
</feature>
<evidence type="ECO:0000256" key="1">
    <source>
        <dbReference type="ARBA" id="ARBA00007169"/>
    </source>
</evidence>
<comment type="caution">
    <text evidence="4">The sequence shown here is derived from an EMBL/GenBank/DDBJ whole genome shotgun (WGS) entry which is preliminary data.</text>
</comment>
<dbReference type="Pfam" id="PF00975">
    <property type="entry name" value="Thioesterase"/>
    <property type="match status" value="1"/>
</dbReference>
<protein>
    <recommendedName>
        <fullName evidence="3">Thioesterase domain-containing protein</fullName>
    </recommendedName>
</protein>
<evidence type="ECO:0000313" key="4">
    <source>
        <dbReference type="EMBL" id="KNB49788.1"/>
    </source>
</evidence>
<dbReference type="Gene3D" id="3.40.50.1820">
    <property type="entry name" value="alpha/beta hydrolase"/>
    <property type="match status" value="1"/>
</dbReference>
<dbReference type="PANTHER" id="PTHR11487">
    <property type="entry name" value="THIOESTERASE"/>
    <property type="match status" value="1"/>
</dbReference>
<dbReference type="OrthoDB" id="8480037at2"/>
<dbReference type="InterPro" id="IPR001031">
    <property type="entry name" value="Thioesterase"/>
</dbReference>
<dbReference type="STRING" id="1678637.AC230_23750"/>
<evidence type="ECO:0000313" key="5">
    <source>
        <dbReference type="Proteomes" id="UP000037288"/>
    </source>
</evidence>
<dbReference type="GO" id="GO:0008610">
    <property type="term" value="P:lipid biosynthetic process"/>
    <property type="evidence" value="ECO:0007669"/>
    <property type="project" value="TreeGrafter"/>
</dbReference>
<dbReference type="SUPFAM" id="SSF53474">
    <property type="entry name" value="alpha/beta-Hydrolases"/>
    <property type="match status" value="1"/>
</dbReference>
<comment type="similarity">
    <text evidence="1">Belongs to the thioesterase family.</text>
</comment>
<dbReference type="InterPro" id="IPR029058">
    <property type="entry name" value="AB_hydrolase_fold"/>
</dbReference>
<dbReference type="AlphaFoldDB" id="A0A0K9X9A8"/>
<proteinExistence type="inferred from homology"/>
<accession>A0A0K9X9A8</accession>
<dbReference type="PATRIC" id="fig|1678637.3.peg.5087"/>
<evidence type="ECO:0000256" key="2">
    <source>
        <dbReference type="SAM" id="MobiDB-lite"/>
    </source>
</evidence>
<organism evidence="4 5">
    <name type="scientific">Streptomyces caatingaensis</name>
    <dbReference type="NCBI Taxonomy" id="1678637"/>
    <lineage>
        <taxon>Bacteria</taxon>
        <taxon>Bacillati</taxon>
        <taxon>Actinomycetota</taxon>
        <taxon>Actinomycetes</taxon>
        <taxon>Kitasatosporales</taxon>
        <taxon>Streptomycetaceae</taxon>
        <taxon>Streptomyces</taxon>
    </lineage>
</organism>
<evidence type="ECO:0000259" key="3">
    <source>
        <dbReference type="Pfam" id="PF00975"/>
    </source>
</evidence>
<gene>
    <name evidence="4" type="ORF">AC230_23750</name>
</gene>